<dbReference type="Ensembl" id="ENSPTET00000028860.1">
    <property type="protein sequence ID" value="ENSPTEP00000019809.1"/>
    <property type="gene ID" value="ENSPTEG00000021107.1"/>
</dbReference>
<reference evidence="1" key="1">
    <citation type="submission" date="2025-08" db="UniProtKB">
        <authorList>
            <consortium name="Ensembl"/>
        </authorList>
    </citation>
    <scope>IDENTIFICATION</scope>
</reference>
<keyword evidence="2" id="KW-1185">Reference proteome</keyword>
<accession>A0A8C9HDD1</accession>
<name>A0A8C9HDD1_9PRIM</name>
<protein>
    <submittedName>
        <fullName evidence="1">Uncharacterized protein</fullName>
    </submittedName>
</protein>
<sequence length="64" mass="7003">MSLRPYLLGCLNFATNLNDSALERRAPRGSDRIVFSTLNMLPVLSQGGSLGAEGSCRHGQLKRR</sequence>
<reference evidence="1" key="2">
    <citation type="submission" date="2025-09" db="UniProtKB">
        <authorList>
            <consortium name="Ensembl"/>
        </authorList>
    </citation>
    <scope>IDENTIFICATION</scope>
</reference>
<evidence type="ECO:0000313" key="2">
    <source>
        <dbReference type="Proteomes" id="UP000694416"/>
    </source>
</evidence>
<dbReference type="AlphaFoldDB" id="A0A8C9HDD1"/>
<dbReference type="Proteomes" id="UP000694416">
    <property type="component" value="Unplaced"/>
</dbReference>
<organism evidence="1 2">
    <name type="scientific">Piliocolobus tephrosceles</name>
    <name type="common">Ugandan red Colobus</name>
    <dbReference type="NCBI Taxonomy" id="591936"/>
    <lineage>
        <taxon>Eukaryota</taxon>
        <taxon>Metazoa</taxon>
        <taxon>Chordata</taxon>
        <taxon>Craniata</taxon>
        <taxon>Vertebrata</taxon>
        <taxon>Euteleostomi</taxon>
        <taxon>Mammalia</taxon>
        <taxon>Eutheria</taxon>
        <taxon>Euarchontoglires</taxon>
        <taxon>Primates</taxon>
        <taxon>Haplorrhini</taxon>
        <taxon>Catarrhini</taxon>
        <taxon>Cercopithecidae</taxon>
        <taxon>Colobinae</taxon>
        <taxon>Piliocolobus</taxon>
    </lineage>
</organism>
<proteinExistence type="predicted"/>
<evidence type="ECO:0000313" key="1">
    <source>
        <dbReference type="Ensembl" id="ENSPTEP00000019809.1"/>
    </source>
</evidence>